<dbReference type="Pfam" id="PF00149">
    <property type="entry name" value="Metallophos"/>
    <property type="match status" value="1"/>
</dbReference>
<dbReference type="SUPFAM" id="SSF56300">
    <property type="entry name" value="Metallo-dependent phosphatases"/>
    <property type="match status" value="1"/>
</dbReference>
<evidence type="ECO:0000259" key="2">
    <source>
        <dbReference type="Pfam" id="PF00149"/>
    </source>
</evidence>
<feature type="region of interest" description="Disordered" evidence="1">
    <location>
        <begin position="1"/>
        <end position="23"/>
    </location>
</feature>
<dbReference type="Proteomes" id="UP001642464">
    <property type="component" value="Unassembled WGS sequence"/>
</dbReference>
<gene>
    <name evidence="3" type="ORF">SCF082_LOCUS39312</name>
</gene>
<feature type="region of interest" description="Disordered" evidence="1">
    <location>
        <begin position="142"/>
        <end position="167"/>
    </location>
</feature>
<comment type="caution">
    <text evidence="3">The sequence shown here is derived from an EMBL/GenBank/DDBJ whole genome shotgun (WGS) entry which is preliminary data.</text>
</comment>
<dbReference type="PANTHER" id="PTHR10933">
    <property type="entry name" value="IMMUNOGLOBULIN-BINDING PROTEIN 1"/>
    <property type="match status" value="1"/>
</dbReference>
<evidence type="ECO:0000313" key="3">
    <source>
        <dbReference type="EMBL" id="CAK9082753.1"/>
    </source>
</evidence>
<evidence type="ECO:0000256" key="1">
    <source>
        <dbReference type="SAM" id="MobiDB-lite"/>
    </source>
</evidence>
<dbReference type="PANTHER" id="PTHR10933:SF9">
    <property type="entry name" value="IMMUNOGLOBULIN-BINDING PROTEIN 1"/>
    <property type="match status" value="1"/>
</dbReference>
<name>A0ABP0Q3B1_9DINO</name>
<dbReference type="InterPro" id="IPR007304">
    <property type="entry name" value="TAP46-like"/>
</dbReference>
<dbReference type="InterPro" id="IPR004843">
    <property type="entry name" value="Calcineurin-like_PHP"/>
</dbReference>
<accession>A0ABP0Q3B1</accession>
<dbReference type="Gene3D" id="1.25.40.540">
    <property type="entry name" value="TAP42-like family"/>
    <property type="match status" value="1"/>
</dbReference>
<proteinExistence type="predicted"/>
<evidence type="ECO:0000313" key="4">
    <source>
        <dbReference type="Proteomes" id="UP001642464"/>
    </source>
</evidence>
<feature type="domain" description="Calcineurin-like phosphoesterase" evidence="2">
    <location>
        <begin position="1034"/>
        <end position="1299"/>
    </location>
</feature>
<organism evidence="3 4">
    <name type="scientific">Durusdinium trenchii</name>
    <dbReference type="NCBI Taxonomy" id="1381693"/>
    <lineage>
        <taxon>Eukaryota</taxon>
        <taxon>Sar</taxon>
        <taxon>Alveolata</taxon>
        <taxon>Dinophyceae</taxon>
        <taxon>Suessiales</taxon>
        <taxon>Symbiodiniaceae</taxon>
        <taxon>Durusdinium</taxon>
    </lineage>
</organism>
<dbReference type="InterPro" id="IPR038511">
    <property type="entry name" value="TAP42/TAP46-like_sf"/>
</dbReference>
<sequence>MDGFAPTNQPTNGSRPTPAQQSHRACQLIHQGELSAARQALTATPLALRTRDTLNELRDPARRPASQYQPIDQDLLDFTPPTALQIPATTIIRILRRTRKGAAPGPSGLTAETLRLLLDDEGSTNTFVQVAQQLGTHCGIAKAKRSGPGNRHRRHPSQSRVAQHRPTLRFPNPPSLFPTQAIVHGITVATQADPHLTVLSVDGIGAYDTISRNSMLRGLHAVPDANQCLPFVRLFYTEASQYVWRDATGEAHTVTQAEGGEQGDPLMPALFALGQRSALQAVQEHLRPGEHLFAFLDDICTLVQPARVRPVYDLLEQHLSATAHIQLHCGKTRVWNASGVQPPGLTSLGADVWVGDPGLPAAEKGMIILGAPLGSDVFIGQHLNNLSATHQELLSRLPELQDLQASWLLLLFCASPTPPMHPQPSKQQWPLRTPFGFAIGNGTPSSATTGLVDAVALLTQLATIDQLVHSRGYCAVAAGHLNEQQLAFVVRHRHGRYAGAALHDARRNKERVYPELTRGGRCRLVVLGIETGGWWSEEACTFLHLLAQHRARRATPLLRQAALSGRAAYQGTTDLKYLLVPYMLAEAGALWTPVPKLGCPSGYAQPRYMLALAPEARPAAADIANIEVACDSDEQSLARRFYEVFRGYMAAVRSEGDPPTQKVLDDLTQALKHIAAQVMQLRLFSPNEELDDISTTDLKYLLVPYMLAEVVAATREMEKRLPSLREALLFWRAFAADCQRLGVGHDDDYAAVDREQADGEEPSDPASKREEKIARYKRCKELDQKVSYLFGQKREDLGDEYLWGAGSSFDEDMERELILMLLRRAVASVPENVASAQQEMPLLEMMIARGGPGAAPEPSRAPREKPHMVRIQDRAELQRLYKEMVFRCPHPLATMSIEEAADLEIEEMRDREAAQALRAAEARALEAERWWDGDRYGAQEEWEDEQKLYKDRDFDAFKDEHPWGSGNKMANAYLGLAQGTCDFEHVEASTLTSEDGSFDVASARVHPAWAAAGYGFAVAVLRRESILASAGEALRVAQVTDVHRFPCSCRVWQNGRGKDVDLESYEAEGEVGIVDAVLRQACPHLVIFTGDIIDGRPFQQMNEKDWKSSMMTLLEPLQRAKVPWTFVPGNHDDDDAPWSRDELLEMYDLPGCASKGSKSFNHTFTVGPAGTSTLRLWFFDSGGNNPDPNIRYDAIPCDVVESFRRQAKELSCEALPWLAYFHIPLPEYGNLVPVHGTQNLFEAALSAGKVPRPWCWVPSLVRLLGYHRVVGSSKLNSGLFDAFVESGRVRATFCGHDHCSDAIFQREGIFLCYGRVTGTTPPSDWEGDAPLPFERGCRIVEYSAQQLVTWVETKNGEEPLSRFVLA</sequence>
<reference evidence="3 4" key="1">
    <citation type="submission" date="2024-02" db="EMBL/GenBank/DDBJ databases">
        <authorList>
            <person name="Chen Y."/>
            <person name="Shah S."/>
            <person name="Dougan E. K."/>
            <person name="Thang M."/>
            <person name="Chan C."/>
        </authorList>
    </citation>
    <scope>NUCLEOTIDE SEQUENCE [LARGE SCALE GENOMIC DNA]</scope>
</reference>
<keyword evidence="4" id="KW-1185">Reference proteome</keyword>
<dbReference type="Gene3D" id="3.60.21.10">
    <property type="match status" value="1"/>
</dbReference>
<protein>
    <submittedName>
        <fullName evidence="3">Probable inactive purple acid phosphatase 29</fullName>
    </submittedName>
</protein>
<dbReference type="Pfam" id="PF04177">
    <property type="entry name" value="TAP42"/>
    <property type="match status" value="1"/>
</dbReference>
<dbReference type="EMBL" id="CAXAMM010038995">
    <property type="protein sequence ID" value="CAK9082753.1"/>
    <property type="molecule type" value="Genomic_DNA"/>
</dbReference>
<dbReference type="InterPro" id="IPR029052">
    <property type="entry name" value="Metallo-depent_PP-like"/>
</dbReference>